<reference evidence="1 2" key="1">
    <citation type="submission" date="2017-01" db="EMBL/GenBank/DDBJ databases">
        <title>The cable genome- insights into the physiology and evolution of filamentous bacteria capable of sulfide oxidation via long distance electron transfer.</title>
        <authorList>
            <person name="Schreiber L."/>
            <person name="Bjerg J.T."/>
            <person name="Boggild A."/>
            <person name="Van De Vossenberg J."/>
            <person name="Meysman F."/>
            <person name="Nielsen L.P."/>
            <person name="Schramm A."/>
            <person name="Kjeldsen K.U."/>
        </authorList>
    </citation>
    <scope>NUCLEOTIDE SEQUENCE [LARGE SCALE GENOMIC DNA]</scope>
    <source>
        <strain evidence="1">MCF</strain>
    </source>
</reference>
<gene>
    <name evidence="1" type="ORF">H206_03123</name>
</gene>
<accession>A0A3S3SIE1</accession>
<dbReference type="AlphaFoldDB" id="A0A3S3SIE1"/>
<organism evidence="1 2">
    <name type="scientific">Candidatus Electrothrix aarhusensis</name>
    <dbReference type="NCBI Taxonomy" id="1859131"/>
    <lineage>
        <taxon>Bacteria</taxon>
        <taxon>Pseudomonadati</taxon>
        <taxon>Thermodesulfobacteriota</taxon>
        <taxon>Desulfobulbia</taxon>
        <taxon>Desulfobulbales</taxon>
        <taxon>Desulfobulbaceae</taxon>
        <taxon>Candidatus Electrothrix</taxon>
    </lineage>
</organism>
<dbReference type="Gene3D" id="3.40.50.150">
    <property type="entry name" value="Vaccinia Virus protein VP39"/>
    <property type="match status" value="1"/>
</dbReference>
<dbReference type="InterPro" id="IPR029063">
    <property type="entry name" value="SAM-dependent_MTases_sf"/>
</dbReference>
<protein>
    <submittedName>
        <fullName evidence="1">2-polyprenyl-3-methyl-5-hydroxy-6-metoxy-1,4-benzoquinol methylase</fullName>
    </submittedName>
</protein>
<dbReference type="GO" id="GO:0032259">
    <property type="term" value="P:methylation"/>
    <property type="evidence" value="ECO:0007669"/>
    <property type="project" value="UniProtKB-KW"/>
</dbReference>
<dbReference type="SUPFAM" id="SSF53335">
    <property type="entry name" value="S-adenosyl-L-methionine-dependent methyltransferases"/>
    <property type="match status" value="1"/>
</dbReference>
<comment type="caution">
    <text evidence="1">The sequence shown here is derived from an EMBL/GenBank/DDBJ whole genome shotgun (WGS) entry which is preliminary data.</text>
</comment>
<sequence>MQLGSNLKILEVGCSSGILSRYLGEQGHHVLGIKTGVDCLEAAKLRCSDLPNVCFVSTPDEIEKALEATHDVIVLLPPLPELVHEVLHDKIDKENIVTGLKERAEYLRILMSTLSEDGILVIATGNRLGLKYWLGASEDNYGKPYTGLWGYGSRDQHPRMFSRNEWVEIFQQADLPHHHFLYPFPDHKFAELILSDDFIQSDPYAHSLLYRTRSCDLVEPTWLPDQDEFLHWKSLHQSGYLQDFANSFLITVAKSQERLTAVFPYDFIKLSKSRQRSKYHAVTYKEKQQPIVIKELLDKQDTEKKDKKGVVAHVPCSHKYIQGPLLAELWINALVMDGRSEKFKPLLNDYYQFLKIHLEQAEQPGRFLDLLPFNIILDSDGQYQWFDQEWAVACEDISAEFILFRALLWFSFAHDTHISCAMKAENLTSIAEFISFGFQLLSMNEKGLLPGFIEQEGRVQHSIDPTQGIDQVHAVLRQPFQQSIRVCQTSQFDAQLFWVTETTPLSGENCLNVRAYMARERQTLFFPLPDQVENLKILRFDPSDRPGFFHIHRLTLRLTPKDAAESHVLWEVVGGDIAEATIMEHMHYCSSSMRDVFFSVGDDPHVIIELPESVTEQSGQGRLQFEAVIDWPQSSDYLAVLNEMQTLRRLMSEIKVQSKESQQRLEDMHESAAVMRQRITVLEHKIDGIRRTFIGRVLRKLKFSPFQF</sequence>
<keyword evidence="2" id="KW-1185">Reference proteome</keyword>
<dbReference type="GO" id="GO:0008168">
    <property type="term" value="F:methyltransferase activity"/>
    <property type="evidence" value="ECO:0007669"/>
    <property type="project" value="UniProtKB-KW"/>
</dbReference>
<name>A0A3S3SIE1_9BACT</name>
<evidence type="ECO:0000313" key="1">
    <source>
        <dbReference type="EMBL" id="RWX43415.1"/>
    </source>
</evidence>
<keyword evidence="1" id="KW-0489">Methyltransferase</keyword>
<dbReference type="EMBL" id="MTKO01000120">
    <property type="protein sequence ID" value="RWX43415.1"/>
    <property type="molecule type" value="Genomic_DNA"/>
</dbReference>
<dbReference type="Pfam" id="PF13489">
    <property type="entry name" value="Methyltransf_23"/>
    <property type="match status" value="1"/>
</dbReference>
<keyword evidence="1" id="KW-0808">Transferase</keyword>
<dbReference type="Proteomes" id="UP000287853">
    <property type="component" value="Unassembled WGS sequence"/>
</dbReference>
<proteinExistence type="predicted"/>
<evidence type="ECO:0000313" key="2">
    <source>
        <dbReference type="Proteomes" id="UP000287853"/>
    </source>
</evidence>